<feature type="compositionally biased region" description="Low complexity" evidence="4">
    <location>
        <begin position="134"/>
        <end position="144"/>
    </location>
</feature>
<dbReference type="Pfam" id="PF12906">
    <property type="entry name" value="RINGv"/>
    <property type="match status" value="1"/>
</dbReference>
<organism evidence="7 8">
    <name type="scientific">Lupinus albus</name>
    <name type="common">White lupine</name>
    <name type="synonym">Lupinus termis</name>
    <dbReference type="NCBI Taxonomy" id="3870"/>
    <lineage>
        <taxon>Eukaryota</taxon>
        <taxon>Viridiplantae</taxon>
        <taxon>Streptophyta</taxon>
        <taxon>Embryophyta</taxon>
        <taxon>Tracheophyta</taxon>
        <taxon>Spermatophyta</taxon>
        <taxon>Magnoliopsida</taxon>
        <taxon>eudicotyledons</taxon>
        <taxon>Gunneridae</taxon>
        <taxon>Pentapetalae</taxon>
        <taxon>rosids</taxon>
        <taxon>fabids</taxon>
        <taxon>Fabales</taxon>
        <taxon>Fabaceae</taxon>
        <taxon>Papilionoideae</taxon>
        <taxon>50 kb inversion clade</taxon>
        <taxon>genistoids sensu lato</taxon>
        <taxon>core genistoids</taxon>
        <taxon>Genisteae</taxon>
        <taxon>Lupinus</taxon>
    </lineage>
</organism>
<evidence type="ECO:0000256" key="5">
    <source>
        <dbReference type="SAM" id="Phobius"/>
    </source>
</evidence>
<dbReference type="InterPro" id="IPR013083">
    <property type="entry name" value="Znf_RING/FYVE/PHD"/>
</dbReference>
<keyword evidence="5" id="KW-1133">Transmembrane helix</keyword>
<dbReference type="EMBL" id="WOCE01000004">
    <property type="protein sequence ID" value="KAE9614650.1"/>
    <property type="molecule type" value="Genomic_DNA"/>
</dbReference>
<evidence type="ECO:0000313" key="7">
    <source>
        <dbReference type="EMBL" id="KAE9614650.1"/>
    </source>
</evidence>
<dbReference type="Gene3D" id="3.30.40.10">
    <property type="entry name" value="Zinc/RING finger domain, C3HC4 (zinc finger)"/>
    <property type="match status" value="1"/>
</dbReference>
<feature type="transmembrane region" description="Helical" evidence="5">
    <location>
        <begin position="366"/>
        <end position="387"/>
    </location>
</feature>
<proteinExistence type="predicted"/>
<dbReference type="OrthoDB" id="435038at2759"/>
<keyword evidence="5" id="KW-0472">Membrane</keyword>
<keyword evidence="1" id="KW-0479">Metal-binding</keyword>
<dbReference type="PANTHER" id="PTHR46158:SF2">
    <property type="entry name" value="OS02G0165000 PROTEIN"/>
    <property type="match status" value="1"/>
</dbReference>
<feature type="transmembrane region" description="Helical" evidence="5">
    <location>
        <begin position="421"/>
        <end position="442"/>
    </location>
</feature>
<evidence type="ECO:0000313" key="8">
    <source>
        <dbReference type="Proteomes" id="UP000447434"/>
    </source>
</evidence>
<keyword evidence="5" id="KW-0812">Transmembrane</keyword>
<evidence type="ECO:0000256" key="3">
    <source>
        <dbReference type="ARBA" id="ARBA00022833"/>
    </source>
</evidence>
<feature type="region of interest" description="Disordered" evidence="4">
    <location>
        <begin position="131"/>
        <end position="150"/>
    </location>
</feature>
<feature type="domain" description="RING-CH-type" evidence="6">
    <location>
        <begin position="240"/>
        <end position="302"/>
    </location>
</feature>
<reference evidence="8" key="1">
    <citation type="journal article" date="2020" name="Nat. Commun.">
        <title>Genome sequence of the cluster root forming white lupin.</title>
        <authorList>
            <person name="Hufnagel B."/>
            <person name="Marques A."/>
            <person name="Soriano A."/>
            <person name="Marques L."/>
            <person name="Divol F."/>
            <person name="Doumas P."/>
            <person name="Sallet E."/>
            <person name="Mancinotti D."/>
            <person name="Carrere S."/>
            <person name="Marande W."/>
            <person name="Arribat S."/>
            <person name="Keller J."/>
            <person name="Huneau C."/>
            <person name="Blein T."/>
            <person name="Aime D."/>
            <person name="Laguerre M."/>
            <person name="Taylor J."/>
            <person name="Schubert V."/>
            <person name="Nelson M."/>
            <person name="Geu-Flores F."/>
            <person name="Crespi M."/>
            <person name="Gallardo-Guerrero K."/>
            <person name="Delaux P.-M."/>
            <person name="Salse J."/>
            <person name="Berges H."/>
            <person name="Guyot R."/>
            <person name="Gouzy J."/>
            <person name="Peret B."/>
        </authorList>
    </citation>
    <scope>NUCLEOTIDE SEQUENCE [LARGE SCALE GENOMIC DNA]</scope>
    <source>
        <strain evidence="8">cv. Amiga</strain>
    </source>
</reference>
<feature type="transmembrane region" description="Helical" evidence="5">
    <location>
        <begin position="341"/>
        <end position="360"/>
    </location>
</feature>
<comment type="caution">
    <text evidence="7">The sequence shown here is derived from an EMBL/GenBank/DDBJ whole genome shotgun (WGS) entry which is preliminary data.</text>
</comment>
<evidence type="ECO:0000256" key="4">
    <source>
        <dbReference type="SAM" id="MobiDB-lite"/>
    </source>
</evidence>
<name>A0A6A4QL08_LUPAL</name>
<dbReference type="PROSITE" id="PS51292">
    <property type="entry name" value="ZF_RING_CH"/>
    <property type="match status" value="1"/>
</dbReference>
<evidence type="ECO:0000259" key="6">
    <source>
        <dbReference type="PROSITE" id="PS51292"/>
    </source>
</evidence>
<dbReference type="SUPFAM" id="SSF57850">
    <property type="entry name" value="RING/U-box"/>
    <property type="match status" value="1"/>
</dbReference>
<feature type="transmembrane region" description="Helical" evidence="5">
    <location>
        <begin position="394"/>
        <end position="415"/>
    </location>
</feature>
<dbReference type="Proteomes" id="UP000447434">
    <property type="component" value="Chromosome 4"/>
</dbReference>
<dbReference type="AlphaFoldDB" id="A0A6A4QL08"/>
<dbReference type="SMART" id="SM00744">
    <property type="entry name" value="RINGv"/>
    <property type="match status" value="1"/>
</dbReference>
<evidence type="ECO:0000256" key="2">
    <source>
        <dbReference type="ARBA" id="ARBA00022771"/>
    </source>
</evidence>
<accession>A0A6A4QL08</accession>
<keyword evidence="2" id="KW-0863">Zinc-finger</keyword>
<keyword evidence="8" id="KW-1185">Reference proteome</keyword>
<dbReference type="CDD" id="cd16495">
    <property type="entry name" value="RING_CH-C4HC3_MARCH"/>
    <property type="match status" value="1"/>
</dbReference>
<gene>
    <name evidence="7" type="ORF">Lalb_Chr04g0246991</name>
</gene>
<dbReference type="GO" id="GO:0008270">
    <property type="term" value="F:zinc ion binding"/>
    <property type="evidence" value="ECO:0007669"/>
    <property type="project" value="UniProtKB-KW"/>
</dbReference>
<sequence>MRTEIEIQSNFVSDFEIQPQPQPQTCIVGNEKGEKKCEARKAALSSLQIPAWSLSSFANTDGPTLSTTPASTRPTSAKFIQRIFTSDTETTSLPQTQRIFTSDTETTLPQRIFTSDTETTLLIIPSHSPFDNPSTSTSLFSSSTKPPHSLPVTPITTSASQNLHGSHLHSASPSTTMEVMHHMTRSFSVPLNAKSTNVRPTDSRCLIRVISVRPHLQTVDATSTDDASVSEIAIEDTTEDIPEEEAVCRICLVELGEGGNTLKMECSCKGDLALAHKDCAVKWFSIKGNRTCDVCKQDVQNLPVTLLKIYNPQNSARQPSFVQLSQQGDTNYYRIWRDIPVLILVSMLAYFCFLEQLLVSDMGPRALAISLPFACILGFLSSIVASATVNRSYIWAYACFQFAILILFAHVFYTILNVNAVLSVLLSSFTGFGITISVNSLLMEYIRWKGSREIQAYNDDIMRREQERRDNV</sequence>
<protein>
    <submittedName>
        <fullName evidence="7">Putative E3 ubiquitin-protein ligase MARCH</fullName>
    </submittedName>
</protein>
<dbReference type="InterPro" id="IPR011016">
    <property type="entry name" value="Znf_RING-CH"/>
</dbReference>
<evidence type="ECO:0000256" key="1">
    <source>
        <dbReference type="ARBA" id="ARBA00022723"/>
    </source>
</evidence>
<keyword evidence="3" id="KW-0862">Zinc</keyword>
<dbReference type="PANTHER" id="PTHR46158">
    <property type="entry name" value="OS02G0165000 PROTEIN"/>
    <property type="match status" value="1"/>
</dbReference>